<evidence type="ECO:0000313" key="2">
    <source>
        <dbReference type="Proteomes" id="UP001050975"/>
    </source>
</evidence>
<dbReference type="EMBL" id="BLAY01000013">
    <property type="protein sequence ID" value="GET36432.1"/>
    <property type="molecule type" value="Genomic_DNA"/>
</dbReference>
<proteinExistence type="predicted"/>
<sequence>MKKPKHHIFVCSSFRFTGEAKGACRRKNSTSLIQYLETELSDRGLDDVLVSPTGCLKLCEKGPVMMVYPDNYWYGEVDEDAIDTILDALEEGKPALDYLFVN</sequence>
<organism evidence="1 2">
    <name type="scientific">Microseira wollei NIES-4236</name>
    <dbReference type="NCBI Taxonomy" id="2530354"/>
    <lineage>
        <taxon>Bacteria</taxon>
        <taxon>Bacillati</taxon>
        <taxon>Cyanobacteriota</taxon>
        <taxon>Cyanophyceae</taxon>
        <taxon>Oscillatoriophycideae</taxon>
        <taxon>Aerosakkonematales</taxon>
        <taxon>Aerosakkonemataceae</taxon>
        <taxon>Microseira</taxon>
    </lineage>
</organism>
<reference evidence="1" key="1">
    <citation type="submission" date="2019-10" db="EMBL/GenBank/DDBJ databases">
        <title>Draft genome sequece of Microseira wollei NIES-4236.</title>
        <authorList>
            <person name="Yamaguchi H."/>
            <person name="Suzuki S."/>
            <person name="Kawachi M."/>
        </authorList>
    </citation>
    <scope>NUCLEOTIDE SEQUENCE</scope>
    <source>
        <strain evidence="1">NIES-4236</strain>
    </source>
</reference>
<dbReference type="CDD" id="cd02980">
    <property type="entry name" value="TRX_Fd_family"/>
    <property type="match status" value="1"/>
</dbReference>
<dbReference type="Pfam" id="PF01257">
    <property type="entry name" value="2Fe-2S_thioredx"/>
    <property type="match status" value="1"/>
</dbReference>
<accession>A0AAV3XAQ4</accession>
<evidence type="ECO:0000313" key="1">
    <source>
        <dbReference type="EMBL" id="GET36432.1"/>
    </source>
</evidence>
<dbReference type="AlphaFoldDB" id="A0AAV3XAQ4"/>
<gene>
    <name evidence="1" type="ORF">MiSe_11830</name>
</gene>
<dbReference type="Gene3D" id="3.40.30.10">
    <property type="entry name" value="Glutaredoxin"/>
    <property type="match status" value="1"/>
</dbReference>
<dbReference type="InterPro" id="IPR036249">
    <property type="entry name" value="Thioredoxin-like_sf"/>
</dbReference>
<protein>
    <submittedName>
        <fullName evidence="1">Ferredoxin, 2Fe-2S</fullName>
    </submittedName>
</protein>
<dbReference type="RefSeq" id="WP_226575990.1">
    <property type="nucleotide sequence ID" value="NZ_BLAY01000013.1"/>
</dbReference>
<dbReference type="SUPFAM" id="SSF52833">
    <property type="entry name" value="Thioredoxin-like"/>
    <property type="match status" value="1"/>
</dbReference>
<keyword evidence="2" id="KW-1185">Reference proteome</keyword>
<comment type="caution">
    <text evidence="1">The sequence shown here is derived from an EMBL/GenBank/DDBJ whole genome shotgun (WGS) entry which is preliminary data.</text>
</comment>
<dbReference type="Proteomes" id="UP001050975">
    <property type="component" value="Unassembled WGS sequence"/>
</dbReference>
<name>A0AAV3XAQ4_9CYAN</name>